<comment type="similarity">
    <text evidence="1">Belongs to the beta type-B retroviral polymerase family. HERV class-II K(HML-2) pol subfamily.</text>
</comment>
<dbReference type="Gene3D" id="1.10.340.70">
    <property type="match status" value="1"/>
</dbReference>
<evidence type="ECO:0000259" key="7">
    <source>
        <dbReference type="PROSITE" id="PS50878"/>
    </source>
</evidence>
<dbReference type="Gene3D" id="3.10.20.370">
    <property type="match status" value="1"/>
</dbReference>
<keyword evidence="5" id="KW-0863">Zinc-finger</keyword>
<feature type="domain" description="CCHC-type" evidence="6">
    <location>
        <begin position="312"/>
        <end position="325"/>
    </location>
</feature>
<evidence type="ECO:0000313" key="9">
    <source>
        <dbReference type="EMBL" id="KAI2645374.1"/>
    </source>
</evidence>
<dbReference type="Gene3D" id="4.10.60.10">
    <property type="entry name" value="Zinc finger, CCHC-type"/>
    <property type="match status" value="1"/>
</dbReference>
<feature type="domain" description="Integrase catalytic" evidence="8">
    <location>
        <begin position="743"/>
        <end position="859"/>
    </location>
</feature>
<sequence length="1344" mass="149626">MSSVLEDFFACPSEALLESCTKEQLVQIAERFSVDLTSQEKRLKETIVTTLKRSLVDRGVIEVSTELITPSESSVSTPADVYSEKLEIERERDERAFQIEKEREERAFQIKKLELELAAKTAEVSQANVPPVSQQHANAGKAQEVYSALSLEQSGEYDVVKSAVLHAYELVPEAYCQKFRSLSKADECTHVEFAREKENLFDRWCTSMKVTTKEQLRELVLLEEFKHCVPHAVAMHLTEHKVNTLSEAAIMADEFALTHRGSFSSVGLKTNDMSKSKFCFQPKTKSPVMSRNIKATVAEHSSKPALSRDMVCFYCKKPGHKISDCLILKKKERLLKSVALVSTSPFTDTRDEEDCRLSSSSDKSLDQCITSFVDYTPFITEGNVSLPGSNETVPVRLLRDTGAAQSFLLEGILPLTSETATGTHVLVRGFEMGFVEVPLHQIHLSSAIVSGDVVVGVRSALPVPGITFILGNDLAGGNVWGRSGVAAPPIIASIPRKSDVDNCREFPDLFPACAVTRSMAKPLSEDQVEVPMHDTFFYTVNTGEPGSDVSICPEQRDLKSCSSLSSDQKDSTVLKSESADMSEVLSTPEKTSVDLSDVDDCSLTSLLQISREDLIRAQQSDDTLKPLFFAVGSEKCSDPLSSSYFLDDGLLCRTVVPHKDVSLEPKTQIVLPFTMRDSVLHLAHQGLAGHTGVRKMYDRVLRQFYWPKVKQDVAKHIRSCHICQITGKPNQKVPVAPLQPFSVVSTPFEHLIVDCVGPLPRSKTGHQYLLTVMCQTTRYPAAYPLRSITTKSVLKALTNFMSTFGIPKVIQSDQGSNFMSKQFSKALRQLRVNHNISSAYHPQSQGVLERFHQTLKSLYEVILCGTRCGLGRRSAVDVISDIMSGDSLENADEDESFLSREKVDGRLKNSEILLNLSSHLSYLTENERRDVTELVMSFPSLFLDIPGRTSVIKHDIDVGTSCPVKQNAYRVNPVKRDLLKQEVNYLLAHNLAESSFSSWSSPCVLVNKPDGSYRFCTDYRKLNAVTKPDCFPLPRVDDCVDHVGSARYVSKFDLLKGYWQVPLTSRAKELSAFVTPDAFLQYTVMPFGVRNAPATFQRLVNHILYGMSGCEAYLDDIVLYSSTWSEHLNQVKELFSCLAKANLTVNLAKSEFAKATVTYLGKVVGNGCVKPIETKVEAICNFPAPTTRRELRRFLGMVGYYRSFCENFASVVSPLTDLLRPKMPFRWSETCQQAFENCKALLACAPVLTALNFEKSFSLAIDASACGAGAVLLQEDSNQVQRPVIYFSKKFNRHQQVYSTIEKEALALVLAVQHFEGPEVLKTEEKTTFLWITRIIIVFVLGGV</sequence>
<dbReference type="InterPro" id="IPR050951">
    <property type="entry name" value="Retrovirus_Pol_polyprotein"/>
</dbReference>
<dbReference type="Pfam" id="PF02023">
    <property type="entry name" value="SCAN"/>
    <property type="match status" value="1"/>
</dbReference>
<proteinExistence type="inferred from homology"/>
<dbReference type="InterPro" id="IPR043502">
    <property type="entry name" value="DNA/RNA_pol_sf"/>
</dbReference>
<evidence type="ECO:0000313" key="10">
    <source>
        <dbReference type="Proteomes" id="UP000830375"/>
    </source>
</evidence>
<dbReference type="CDD" id="cd01647">
    <property type="entry name" value="RT_LTR"/>
    <property type="match status" value="1"/>
</dbReference>
<name>A0ABQ8L4W6_LABRO</name>
<dbReference type="InterPro" id="IPR003309">
    <property type="entry name" value="SCAN_dom"/>
</dbReference>
<dbReference type="Gene3D" id="3.30.420.10">
    <property type="entry name" value="Ribonuclease H-like superfamily/Ribonuclease H"/>
    <property type="match status" value="1"/>
</dbReference>
<dbReference type="EMBL" id="JACTAM010002274">
    <property type="protein sequence ID" value="KAI2645374.1"/>
    <property type="molecule type" value="Genomic_DNA"/>
</dbReference>
<dbReference type="Gene3D" id="3.30.70.270">
    <property type="match status" value="2"/>
</dbReference>
<evidence type="ECO:0000256" key="4">
    <source>
        <dbReference type="ARBA" id="ARBA00039658"/>
    </source>
</evidence>
<dbReference type="InterPro" id="IPR000477">
    <property type="entry name" value="RT_dom"/>
</dbReference>
<dbReference type="SUPFAM" id="SSF47353">
    <property type="entry name" value="Retrovirus capsid dimerization domain-like"/>
    <property type="match status" value="1"/>
</dbReference>
<keyword evidence="5" id="KW-0862">Zinc</keyword>
<dbReference type="EC" id="3.1.26.4" evidence="2"/>
<evidence type="ECO:0000256" key="2">
    <source>
        <dbReference type="ARBA" id="ARBA00012180"/>
    </source>
</evidence>
<dbReference type="PANTHER" id="PTHR37984">
    <property type="entry name" value="PROTEIN CBG26694"/>
    <property type="match status" value="1"/>
</dbReference>
<dbReference type="InterPro" id="IPR041577">
    <property type="entry name" value="RT_RNaseH_2"/>
</dbReference>
<dbReference type="PROSITE" id="PS50994">
    <property type="entry name" value="INTEGRASE"/>
    <property type="match status" value="1"/>
</dbReference>
<dbReference type="InterPro" id="IPR001584">
    <property type="entry name" value="Integrase_cat-core"/>
</dbReference>
<evidence type="ECO:0000256" key="5">
    <source>
        <dbReference type="PROSITE-ProRule" id="PRU00047"/>
    </source>
</evidence>
<dbReference type="InterPro" id="IPR012337">
    <property type="entry name" value="RNaseH-like_sf"/>
</dbReference>
<dbReference type="InterPro" id="IPR043128">
    <property type="entry name" value="Rev_trsase/Diguanyl_cyclase"/>
</dbReference>
<dbReference type="SUPFAM" id="SSF56672">
    <property type="entry name" value="DNA/RNA polymerases"/>
    <property type="match status" value="1"/>
</dbReference>
<dbReference type="InterPro" id="IPR001878">
    <property type="entry name" value="Znf_CCHC"/>
</dbReference>
<keyword evidence="3" id="KW-0511">Multifunctional enzyme</keyword>
<gene>
    <name evidence="9" type="ORF">H4Q32_028891</name>
</gene>
<dbReference type="Pfam" id="PF00078">
    <property type="entry name" value="RVT_1"/>
    <property type="match status" value="1"/>
</dbReference>
<dbReference type="Proteomes" id="UP000830375">
    <property type="component" value="Unassembled WGS sequence"/>
</dbReference>
<evidence type="ECO:0000259" key="6">
    <source>
        <dbReference type="PROSITE" id="PS50158"/>
    </source>
</evidence>
<comment type="caution">
    <text evidence="9">The sequence shown here is derived from an EMBL/GenBank/DDBJ whole genome shotgun (WGS) entry which is preliminary data.</text>
</comment>
<feature type="domain" description="Reverse transcriptase" evidence="7">
    <location>
        <begin position="987"/>
        <end position="1164"/>
    </location>
</feature>
<dbReference type="Pfam" id="PF17921">
    <property type="entry name" value="Integrase_H2C2"/>
    <property type="match status" value="1"/>
</dbReference>
<dbReference type="PANTHER" id="PTHR37984:SF5">
    <property type="entry name" value="PROTEIN NYNRIN-LIKE"/>
    <property type="match status" value="1"/>
</dbReference>
<dbReference type="Pfam" id="PF00665">
    <property type="entry name" value="rve"/>
    <property type="match status" value="1"/>
</dbReference>
<keyword evidence="5" id="KW-0479">Metal-binding</keyword>
<dbReference type="Pfam" id="PF17919">
    <property type="entry name" value="RT_RNaseH_2"/>
    <property type="match status" value="1"/>
</dbReference>
<dbReference type="Gene3D" id="1.10.4020.10">
    <property type="entry name" value="DNA breaking-rejoining enzymes"/>
    <property type="match status" value="1"/>
</dbReference>
<reference evidence="9 10" key="1">
    <citation type="submission" date="2022-01" db="EMBL/GenBank/DDBJ databases">
        <title>A high-quality chromosome-level genome assembly of rohu carp, Labeo rohita.</title>
        <authorList>
            <person name="Arick M.A. II"/>
            <person name="Hsu C.-Y."/>
            <person name="Magbanua Z."/>
            <person name="Pechanova O."/>
            <person name="Grover C."/>
            <person name="Miller E."/>
            <person name="Thrash A."/>
            <person name="Ezzel L."/>
            <person name="Alam S."/>
            <person name="Benzie J."/>
            <person name="Hamilton M."/>
            <person name="Karsi A."/>
            <person name="Lawrence M.L."/>
            <person name="Peterson D.G."/>
        </authorList>
    </citation>
    <scope>NUCLEOTIDE SEQUENCE [LARGE SCALE GENOMIC DNA]</scope>
    <source>
        <strain evidence="10">BAU-BD-2019</strain>
        <tissue evidence="9">Blood</tissue>
    </source>
</reference>
<dbReference type="Gene3D" id="3.10.10.10">
    <property type="entry name" value="HIV Type 1 Reverse Transcriptase, subunit A, domain 1"/>
    <property type="match status" value="1"/>
</dbReference>
<dbReference type="InterPro" id="IPR036397">
    <property type="entry name" value="RNaseH_sf"/>
</dbReference>
<dbReference type="InterPro" id="IPR038269">
    <property type="entry name" value="SCAN_sf"/>
</dbReference>
<evidence type="ECO:0000256" key="1">
    <source>
        <dbReference type="ARBA" id="ARBA00010879"/>
    </source>
</evidence>
<evidence type="ECO:0000259" key="8">
    <source>
        <dbReference type="PROSITE" id="PS50994"/>
    </source>
</evidence>
<protein>
    <recommendedName>
        <fullName evidence="4">Gypsy retrotransposon integrase-like protein 1</fullName>
        <ecNumber evidence="2">3.1.26.4</ecNumber>
    </recommendedName>
</protein>
<dbReference type="SUPFAM" id="SSF53098">
    <property type="entry name" value="Ribonuclease H-like"/>
    <property type="match status" value="1"/>
</dbReference>
<organism evidence="9 10">
    <name type="scientific">Labeo rohita</name>
    <name type="common">Indian major carp</name>
    <name type="synonym">Cyprinus rohita</name>
    <dbReference type="NCBI Taxonomy" id="84645"/>
    <lineage>
        <taxon>Eukaryota</taxon>
        <taxon>Metazoa</taxon>
        <taxon>Chordata</taxon>
        <taxon>Craniata</taxon>
        <taxon>Vertebrata</taxon>
        <taxon>Euteleostomi</taxon>
        <taxon>Actinopterygii</taxon>
        <taxon>Neopterygii</taxon>
        <taxon>Teleostei</taxon>
        <taxon>Ostariophysi</taxon>
        <taxon>Cypriniformes</taxon>
        <taxon>Cyprinidae</taxon>
        <taxon>Labeoninae</taxon>
        <taxon>Labeonini</taxon>
        <taxon>Labeo</taxon>
    </lineage>
</organism>
<dbReference type="PROSITE" id="PS50878">
    <property type="entry name" value="RT_POL"/>
    <property type="match status" value="1"/>
</dbReference>
<accession>A0ABQ8L4W6</accession>
<dbReference type="InterPro" id="IPR041588">
    <property type="entry name" value="Integrase_H2C2"/>
</dbReference>
<dbReference type="PROSITE" id="PS50158">
    <property type="entry name" value="ZF_CCHC"/>
    <property type="match status" value="1"/>
</dbReference>
<keyword evidence="10" id="KW-1185">Reference proteome</keyword>
<evidence type="ECO:0000256" key="3">
    <source>
        <dbReference type="ARBA" id="ARBA00023268"/>
    </source>
</evidence>